<dbReference type="InterPro" id="IPR005110">
    <property type="entry name" value="MoeA_linker/N"/>
</dbReference>
<evidence type="ECO:0000256" key="8">
    <source>
        <dbReference type="ARBA" id="ARBA00022842"/>
    </source>
</evidence>
<dbReference type="PANTHER" id="PTHR10192:SF5">
    <property type="entry name" value="GEPHYRIN"/>
    <property type="match status" value="1"/>
</dbReference>
<dbReference type="RefSeq" id="WP_004191191.1">
    <property type="nucleotide sequence ID" value="NC_006348.1"/>
</dbReference>
<keyword evidence="8 11" id="KW-0460">Magnesium</keyword>
<dbReference type="InterPro" id="IPR005111">
    <property type="entry name" value="MoeA_C_domain_IV"/>
</dbReference>
<dbReference type="Pfam" id="PF03453">
    <property type="entry name" value="MoeA_N"/>
    <property type="match status" value="1"/>
</dbReference>
<dbReference type="UniPathway" id="UPA00344"/>
<name>A0A0H2WKX0_BURMA</name>
<dbReference type="Gene3D" id="2.40.340.10">
    <property type="entry name" value="MoeA, C-terminal, domain IV"/>
    <property type="match status" value="1"/>
</dbReference>
<dbReference type="FunFam" id="3.40.980.10:FF:000004">
    <property type="entry name" value="Molybdopterin molybdenumtransferase"/>
    <property type="match status" value="1"/>
</dbReference>
<dbReference type="SUPFAM" id="SSF63882">
    <property type="entry name" value="MoeA N-terminal region -like"/>
    <property type="match status" value="1"/>
</dbReference>
<evidence type="ECO:0000256" key="7">
    <source>
        <dbReference type="ARBA" id="ARBA00022723"/>
    </source>
</evidence>
<dbReference type="InterPro" id="IPR036688">
    <property type="entry name" value="MoeA_C_domain_IV_sf"/>
</dbReference>
<dbReference type="InterPro" id="IPR001453">
    <property type="entry name" value="MoaB/Mog_dom"/>
</dbReference>
<dbReference type="NCBIfam" id="TIGR00177">
    <property type="entry name" value="molyb_syn"/>
    <property type="match status" value="1"/>
</dbReference>
<dbReference type="SUPFAM" id="SSF53218">
    <property type="entry name" value="Molybdenum cofactor biosynthesis proteins"/>
    <property type="match status" value="1"/>
</dbReference>
<reference evidence="13 14" key="1">
    <citation type="journal article" date="2004" name="Proc. Natl. Acad. Sci. U.S.A.">
        <title>Structural flexibility in the Burkholderia mallei genome.</title>
        <authorList>
            <person name="Nierman W.C."/>
            <person name="DeShazer D."/>
            <person name="Kim H.S."/>
            <person name="Tettelin H."/>
            <person name="Nelson K.E."/>
            <person name="Feldblyum T."/>
            <person name="Ulrich R.L."/>
            <person name="Ronning C.M."/>
            <person name="Brinkac L.M."/>
            <person name="Daugherty S.C."/>
            <person name="Davidsen T.D."/>
            <person name="Deboy R.T."/>
            <person name="Dimitrov G."/>
            <person name="Dodson R.J."/>
            <person name="Durkin A.S."/>
            <person name="Gwinn M.L."/>
            <person name="Haft D.H."/>
            <person name="Khouri H."/>
            <person name="Kolonay J.F."/>
            <person name="Madupu R."/>
            <person name="Mohammoud Y."/>
            <person name="Nelson W.C."/>
            <person name="Radune D."/>
            <person name="Romero C.M."/>
            <person name="Sarria S."/>
            <person name="Selengut J."/>
            <person name="Shamblin C."/>
            <person name="Sullivan S.A."/>
            <person name="White O."/>
            <person name="Yu Y."/>
            <person name="Zafar N."/>
            <person name="Zhou L."/>
            <person name="Fraser C.M."/>
        </authorList>
    </citation>
    <scope>NUCLEOTIDE SEQUENCE [LARGE SCALE GENOMIC DNA]</scope>
    <source>
        <strain evidence="13 14">ATCC 23344</strain>
    </source>
</reference>
<evidence type="ECO:0000256" key="6">
    <source>
        <dbReference type="ARBA" id="ARBA00022679"/>
    </source>
</evidence>
<evidence type="ECO:0000256" key="10">
    <source>
        <dbReference type="ARBA" id="ARBA00047317"/>
    </source>
</evidence>
<feature type="domain" description="MoaB/Mog" evidence="12">
    <location>
        <begin position="199"/>
        <end position="347"/>
    </location>
</feature>
<dbReference type="eggNOG" id="COG0303">
    <property type="taxonomic scope" value="Bacteria"/>
</dbReference>
<comment type="similarity">
    <text evidence="4 11">Belongs to the MoeA family.</text>
</comment>
<comment type="catalytic activity">
    <reaction evidence="10">
        <text>adenylyl-molybdopterin + molybdate = Mo-molybdopterin + AMP + H(+)</text>
        <dbReference type="Rhea" id="RHEA:35047"/>
        <dbReference type="ChEBI" id="CHEBI:15378"/>
        <dbReference type="ChEBI" id="CHEBI:36264"/>
        <dbReference type="ChEBI" id="CHEBI:62727"/>
        <dbReference type="ChEBI" id="CHEBI:71302"/>
        <dbReference type="ChEBI" id="CHEBI:456215"/>
        <dbReference type="EC" id="2.10.1.1"/>
    </reaction>
</comment>
<dbReference type="Gene3D" id="3.90.105.10">
    <property type="entry name" value="Molybdopterin biosynthesis moea protein, domain 2"/>
    <property type="match status" value="1"/>
</dbReference>
<dbReference type="Pfam" id="PF03454">
    <property type="entry name" value="MoeA_C"/>
    <property type="match status" value="1"/>
</dbReference>
<comment type="cofactor">
    <cofactor evidence="1 11">
        <name>Mg(2+)</name>
        <dbReference type="ChEBI" id="CHEBI:18420"/>
    </cofactor>
</comment>
<dbReference type="Pfam" id="PF00994">
    <property type="entry name" value="MoCF_biosynth"/>
    <property type="match status" value="1"/>
</dbReference>
<evidence type="ECO:0000313" key="13">
    <source>
        <dbReference type="EMBL" id="AAU49753.1"/>
    </source>
</evidence>
<dbReference type="PANTHER" id="PTHR10192">
    <property type="entry name" value="MOLYBDOPTERIN BIOSYNTHESIS PROTEIN"/>
    <property type="match status" value="1"/>
</dbReference>
<dbReference type="InterPro" id="IPR036135">
    <property type="entry name" value="MoeA_linker/N_sf"/>
</dbReference>
<dbReference type="GO" id="GO:0005829">
    <property type="term" value="C:cytosol"/>
    <property type="evidence" value="ECO:0007669"/>
    <property type="project" value="TreeGrafter"/>
</dbReference>
<evidence type="ECO:0000259" key="12">
    <source>
        <dbReference type="SMART" id="SM00852"/>
    </source>
</evidence>
<dbReference type="EMBL" id="CP000010">
    <property type="protein sequence ID" value="AAU49753.1"/>
    <property type="molecule type" value="Genomic_DNA"/>
</dbReference>
<accession>A0A0H2WKX0</accession>
<comment type="pathway">
    <text evidence="3 11">Cofactor biosynthesis; molybdopterin biosynthesis.</text>
</comment>
<dbReference type="GO" id="GO:0006777">
    <property type="term" value="P:Mo-molybdopterin cofactor biosynthetic process"/>
    <property type="evidence" value="ECO:0007669"/>
    <property type="project" value="UniProtKB-UniRule"/>
</dbReference>
<dbReference type="PATRIC" id="fig|243160.12.peg.530"/>
<evidence type="ECO:0000256" key="11">
    <source>
        <dbReference type="RuleBase" id="RU365090"/>
    </source>
</evidence>
<dbReference type="SUPFAM" id="SSF63867">
    <property type="entry name" value="MoeA C-terminal domain-like"/>
    <property type="match status" value="1"/>
</dbReference>
<protein>
    <recommendedName>
        <fullName evidence="11">Molybdopterin molybdenumtransferase</fullName>
        <ecNumber evidence="11">2.10.1.1</ecNumber>
    </recommendedName>
</protein>
<keyword evidence="14" id="KW-1185">Reference proteome</keyword>
<dbReference type="NCBIfam" id="NF045515">
    <property type="entry name" value="Glp_gephyrin"/>
    <property type="match status" value="1"/>
</dbReference>
<dbReference type="CDD" id="cd00887">
    <property type="entry name" value="MoeA"/>
    <property type="match status" value="1"/>
</dbReference>
<dbReference type="GO" id="GO:0061599">
    <property type="term" value="F:molybdopterin molybdotransferase activity"/>
    <property type="evidence" value="ECO:0007669"/>
    <property type="project" value="UniProtKB-UniRule"/>
</dbReference>
<dbReference type="KEGG" id="bma:BMA0517"/>
<evidence type="ECO:0000256" key="5">
    <source>
        <dbReference type="ARBA" id="ARBA00022505"/>
    </source>
</evidence>
<sequence>MTTHTTPTPSATSGHTVALSVDEARALALRFAERVAQVERVALRDALGRVLAEDVASPFDIPAYDNAAMDGYAFDGAALAAPAADGVLALAVAGRALAGHPFDGPRIAPHACVRIMTGAQMPAGCDTVIPQEKVDATGDVVRFPAAAVARGEHCRRAGEDLARGARALAAGRVVRAADLGLLASLGIAEVAVRRRVRVAFFSTGDELQTPGEPPREGGLYDSNRATLAGMLARIGVETLDLGIVRDDPAALEGALEGALTTAAAQADAVITSGGVSVGDADFTRALLATLGDVTFASVAMRPGRPLACGRIRASGREERPALFFGLPGNPVAVAATFIVIVRDALFAMMGAEAQPLPRYPAVCDAPINKRAGRTEYLRGRAARDASGVWRVVPAGSQSSASLKSLSDANCFIVLAHDAARVDAGTTVDILPFDGAI</sequence>
<evidence type="ECO:0000256" key="4">
    <source>
        <dbReference type="ARBA" id="ARBA00010763"/>
    </source>
</evidence>
<dbReference type="Gene3D" id="3.40.980.10">
    <property type="entry name" value="MoaB/Mog-like domain"/>
    <property type="match status" value="1"/>
</dbReference>
<gene>
    <name evidence="13" type="primary">moeA-1</name>
    <name evidence="13" type="ordered locus">BMA0517</name>
</gene>
<dbReference type="InterPro" id="IPR038987">
    <property type="entry name" value="MoeA-like"/>
</dbReference>
<comment type="function">
    <text evidence="2 11">Catalyzes the insertion of molybdate into adenylated molybdopterin with the concomitant release of AMP.</text>
</comment>
<evidence type="ECO:0000256" key="2">
    <source>
        <dbReference type="ARBA" id="ARBA00002901"/>
    </source>
</evidence>
<dbReference type="HOGENOM" id="CLU_010186_7_0_4"/>
<dbReference type="SMART" id="SM00852">
    <property type="entry name" value="MoCF_biosynth"/>
    <property type="match status" value="1"/>
</dbReference>
<evidence type="ECO:0000313" key="14">
    <source>
        <dbReference type="Proteomes" id="UP000006693"/>
    </source>
</evidence>
<keyword evidence="7 11" id="KW-0479">Metal-binding</keyword>
<keyword evidence="6 11" id="KW-0808">Transferase</keyword>
<dbReference type="GO" id="GO:0046872">
    <property type="term" value="F:metal ion binding"/>
    <property type="evidence" value="ECO:0007669"/>
    <property type="project" value="UniProtKB-UniRule"/>
</dbReference>
<proteinExistence type="inferred from homology"/>
<dbReference type="Gene3D" id="2.170.190.11">
    <property type="entry name" value="Molybdopterin biosynthesis moea protein, domain 3"/>
    <property type="match status" value="1"/>
</dbReference>
<evidence type="ECO:0000256" key="9">
    <source>
        <dbReference type="ARBA" id="ARBA00023150"/>
    </source>
</evidence>
<evidence type="ECO:0000256" key="3">
    <source>
        <dbReference type="ARBA" id="ARBA00005046"/>
    </source>
</evidence>
<dbReference type="GeneID" id="92978284"/>
<evidence type="ECO:0000256" key="1">
    <source>
        <dbReference type="ARBA" id="ARBA00001946"/>
    </source>
</evidence>
<keyword evidence="5 11" id="KW-0500">Molybdenum</keyword>
<dbReference type="AlphaFoldDB" id="A0A0H2WKX0"/>
<keyword evidence="9 11" id="KW-0501">Molybdenum cofactor biosynthesis</keyword>
<dbReference type="InterPro" id="IPR036425">
    <property type="entry name" value="MoaB/Mog-like_dom_sf"/>
</dbReference>
<organism evidence="13 14">
    <name type="scientific">Burkholderia mallei (strain ATCC 23344)</name>
    <dbReference type="NCBI Taxonomy" id="243160"/>
    <lineage>
        <taxon>Bacteria</taxon>
        <taxon>Pseudomonadati</taxon>
        <taxon>Pseudomonadota</taxon>
        <taxon>Betaproteobacteria</taxon>
        <taxon>Burkholderiales</taxon>
        <taxon>Burkholderiaceae</taxon>
        <taxon>Burkholderia</taxon>
        <taxon>pseudomallei group</taxon>
    </lineage>
</organism>
<dbReference type="EC" id="2.10.1.1" evidence="11"/>
<dbReference type="Proteomes" id="UP000006693">
    <property type="component" value="Chromosome 1"/>
</dbReference>